<feature type="binding site" evidence="4">
    <location>
        <position position="469"/>
    </location>
    <ligand>
        <name>substrate</name>
    </ligand>
</feature>
<evidence type="ECO:0000256" key="4">
    <source>
        <dbReference type="PIRSR" id="PIRSR610905-2"/>
    </source>
</evidence>
<dbReference type="AlphaFoldDB" id="A0A1M5WM45"/>
<dbReference type="RefSeq" id="WP_159434095.1">
    <property type="nucleotide sequence ID" value="NZ_FQXM01000018.1"/>
</dbReference>
<dbReference type="PANTHER" id="PTHR36845">
    <property type="entry name" value="HYDROLASE, PUTATIVE (AFU_ORTHOLOGUE AFUA_7G05090)-RELATED"/>
    <property type="match status" value="1"/>
</dbReference>
<proteinExistence type="inferred from homology"/>
<dbReference type="Gene3D" id="3.40.50.1000">
    <property type="entry name" value="HAD superfamily/HAD-like"/>
    <property type="match status" value="1"/>
</dbReference>
<feature type="active site" description="Proton donor" evidence="3">
    <location>
        <position position="411"/>
    </location>
</feature>
<feature type="binding site" evidence="4">
    <location>
        <position position="483"/>
    </location>
    <ligand>
        <name>substrate</name>
    </ligand>
</feature>
<dbReference type="InterPro" id="IPR008928">
    <property type="entry name" value="6-hairpin_glycosidase_sf"/>
</dbReference>
<dbReference type="Proteomes" id="UP000184447">
    <property type="component" value="Unassembled WGS sequence"/>
</dbReference>
<dbReference type="SUPFAM" id="SSF56784">
    <property type="entry name" value="HAD-like"/>
    <property type="match status" value="1"/>
</dbReference>
<dbReference type="CDD" id="cd01427">
    <property type="entry name" value="HAD_like"/>
    <property type="match status" value="1"/>
</dbReference>
<name>A0A1M5WM45_9CLOT</name>
<dbReference type="SUPFAM" id="SSF48208">
    <property type="entry name" value="Six-hairpin glycosidases"/>
    <property type="match status" value="1"/>
</dbReference>
<comment type="similarity">
    <text evidence="2">Belongs to the glycosyl hydrolase 88 family.</text>
</comment>
<dbReference type="Pfam" id="PF13419">
    <property type="entry name" value="HAD_2"/>
    <property type="match status" value="1"/>
</dbReference>
<dbReference type="Pfam" id="PF07470">
    <property type="entry name" value="Glyco_hydro_88"/>
    <property type="match status" value="1"/>
</dbReference>
<dbReference type="OrthoDB" id="9796026at2"/>
<dbReference type="Gene3D" id="1.50.10.10">
    <property type="match status" value="1"/>
</dbReference>
<evidence type="ECO:0000313" key="5">
    <source>
        <dbReference type="EMBL" id="SHH88538.1"/>
    </source>
</evidence>
<reference evidence="5 6" key="1">
    <citation type="submission" date="2016-11" db="EMBL/GenBank/DDBJ databases">
        <authorList>
            <person name="Jaros S."/>
            <person name="Januszkiewicz K."/>
            <person name="Wedrychowicz H."/>
        </authorList>
    </citation>
    <scope>NUCLEOTIDE SEQUENCE [LARGE SCALE GENOMIC DNA]</scope>
    <source>
        <strain evidence="5 6">DSM 8605</strain>
    </source>
</reference>
<evidence type="ECO:0000313" key="6">
    <source>
        <dbReference type="Proteomes" id="UP000184447"/>
    </source>
</evidence>
<protein>
    <submittedName>
        <fullName evidence="5">Glycosyl Hydrolase Family 88</fullName>
    </submittedName>
</protein>
<dbReference type="InterPro" id="IPR041492">
    <property type="entry name" value="HAD_2"/>
</dbReference>
<sequence length="627" mass="73171">MYKNLSDYKKNKEFLIAIDSDGCVFNNMKIKHRHYFFPLILKVFEIENKDGKILKLWEEINLEYPSRGINRFLGLGRLFESIDCGYDTKLFNKWLAETDIHKNESLLEFITESHDPMMIKVLEWSNAVNAKLKDEYISDKVFNESIEAIMNAKSYADIVVVSSANYNAIYREWKEVSLLENIQFIASQELGSKSHCLSLIMQKGYDPNKILMIGDAFGDYHAAKSIGVHYYQIRYGNEENCWKLFETKKRDEFLAGKYQYDDDSVLKIALEDSLKVIRENVEFYKDRFQHVSDNGIYPKVENKLWTASFYPGQQYLAYELTGDEYFIKNKKWVLDSFSKRCYEGHMATHDIGFLFELTAYYDYKYTHNEDSKKLFLDAAKKLMKRYRKNGGYIQAWGPMESDEPSTRIIIDCMMNLPLLYLATELTGDDEYYNAAYNHALISSKTLLRENGSSYHTYYMDKATGKPLYGATHQGFSDESTWARGQAWSLYGFYKSYYYTKDEKFLEAAIKSANVFIENLPENDICYWDFNFTDDNPDIRDSSAASTAASGLLKLSNVVSEELSIKFKNSAIKLLQILANRYQNNIPKVGMGILREGMYHRDEGAREYTSWGDYYYVEALYTYFNITK</sequence>
<dbReference type="InterPro" id="IPR036412">
    <property type="entry name" value="HAD-like_sf"/>
</dbReference>
<dbReference type="InterPro" id="IPR023214">
    <property type="entry name" value="HAD_sf"/>
</dbReference>
<evidence type="ECO:0000256" key="1">
    <source>
        <dbReference type="ARBA" id="ARBA00022801"/>
    </source>
</evidence>
<feature type="active site" description="Nucleophile" evidence="3">
    <location>
        <position position="350"/>
    </location>
</feature>
<dbReference type="STRING" id="1121316.SAMN02745207_02998"/>
<dbReference type="EMBL" id="FQXM01000018">
    <property type="protein sequence ID" value="SHH88538.1"/>
    <property type="molecule type" value="Genomic_DNA"/>
</dbReference>
<dbReference type="PANTHER" id="PTHR36845:SF1">
    <property type="entry name" value="HYDROLASE, PUTATIVE (AFU_ORTHOLOGUE AFUA_7G05090)-RELATED"/>
    <property type="match status" value="1"/>
</dbReference>
<accession>A0A1M5WM45</accession>
<feature type="binding site" evidence="4">
    <location>
        <position position="411"/>
    </location>
    <ligand>
        <name>substrate</name>
    </ligand>
</feature>
<evidence type="ECO:0000256" key="2">
    <source>
        <dbReference type="ARBA" id="ARBA00038358"/>
    </source>
</evidence>
<keyword evidence="6" id="KW-1185">Reference proteome</keyword>
<feature type="binding site" evidence="4">
    <location>
        <position position="471"/>
    </location>
    <ligand>
        <name>substrate</name>
    </ligand>
</feature>
<dbReference type="GO" id="GO:0000272">
    <property type="term" value="P:polysaccharide catabolic process"/>
    <property type="evidence" value="ECO:0007669"/>
    <property type="project" value="TreeGrafter"/>
</dbReference>
<dbReference type="InterPro" id="IPR012341">
    <property type="entry name" value="6hp_glycosidase-like_sf"/>
</dbReference>
<dbReference type="GO" id="GO:0052757">
    <property type="term" value="F:chondroitin hydrolase activity"/>
    <property type="evidence" value="ECO:0007669"/>
    <property type="project" value="TreeGrafter"/>
</dbReference>
<dbReference type="InterPro" id="IPR010905">
    <property type="entry name" value="Glyco_hydro_88"/>
</dbReference>
<evidence type="ECO:0000256" key="3">
    <source>
        <dbReference type="PIRSR" id="PIRSR610905-1"/>
    </source>
</evidence>
<feature type="binding site" evidence="4">
    <location>
        <position position="350"/>
    </location>
    <ligand>
        <name>substrate</name>
    </ligand>
</feature>
<feature type="binding site" evidence="4">
    <location>
        <position position="487"/>
    </location>
    <ligand>
        <name>substrate</name>
    </ligand>
</feature>
<dbReference type="InterPro" id="IPR052369">
    <property type="entry name" value="UG_Glycosaminoglycan_Hydrolase"/>
</dbReference>
<organism evidence="5 6">
    <name type="scientific">Clostridium grantii DSM 8605</name>
    <dbReference type="NCBI Taxonomy" id="1121316"/>
    <lineage>
        <taxon>Bacteria</taxon>
        <taxon>Bacillati</taxon>
        <taxon>Bacillota</taxon>
        <taxon>Clostridia</taxon>
        <taxon>Eubacteriales</taxon>
        <taxon>Clostridiaceae</taxon>
        <taxon>Clostridium</taxon>
    </lineage>
</organism>
<keyword evidence="1 5" id="KW-0378">Hydrolase</keyword>
<gene>
    <name evidence="5" type="ORF">SAMN02745207_02998</name>
</gene>